<dbReference type="RefSeq" id="WP_275277268.1">
    <property type="nucleotide sequence ID" value="NZ_CP119108.1"/>
</dbReference>
<sequence length="191" mass="19064">MPRALLSIAAALIACVAISACAPTPSFEDDVASARAVARRSSTPAGPAAIEPTEPAATAPAAPADPWQGYFDGTGDGDATSSYWGSFGPPGGVVTVGDTDESAKAGHHFVVVSCAGAITLTVTMSSVTSVMSADGKAFETGPATAHDIDCPVTALLDITTDSPGLSVHLDSHGQPGAFDVRIDPDDVTQGP</sequence>
<feature type="signal peptide" evidence="2">
    <location>
        <begin position="1"/>
        <end position="22"/>
    </location>
</feature>
<dbReference type="PROSITE" id="PS51257">
    <property type="entry name" value="PROKAR_LIPOPROTEIN"/>
    <property type="match status" value="1"/>
</dbReference>
<gene>
    <name evidence="3" type="ORF">PU630_11845</name>
</gene>
<evidence type="ECO:0000256" key="1">
    <source>
        <dbReference type="SAM" id="MobiDB-lite"/>
    </source>
</evidence>
<evidence type="ECO:0000256" key="2">
    <source>
        <dbReference type="SAM" id="SignalP"/>
    </source>
</evidence>
<dbReference type="Proteomes" id="UP001214553">
    <property type="component" value="Chromosome"/>
</dbReference>
<organism evidence="3 4">
    <name type="scientific">Microbacterium horticulturae</name>
    <dbReference type="NCBI Taxonomy" id="3028316"/>
    <lineage>
        <taxon>Bacteria</taxon>
        <taxon>Bacillati</taxon>
        <taxon>Actinomycetota</taxon>
        <taxon>Actinomycetes</taxon>
        <taxon>Micrococcales</taxon>
        <taxon>Microbacteriaceae</taxon>
        <taxon>Microbacterium</taxon>
    </lineage>
</organism>
<evidence type="ECO:0000313" key="4">
    <source>
        <dbReference type="Proteomes" id="UP001214553"/>
    </source>
</evidence>
<keyword evidence="4" id="KW-1185">Reference proteome</keyword>
<feature type="compositionally biased region" description="Low complexity" evidence="1">
    <location>
        <begin position="38"/>
        <end position="66"/>
    </location>
</feature>
<keyword evidence="2" id="KW-0732">Signal</keyword>
<reference evidence="3 4" key="1">
    <citation type="submission" date="2023-03" db="EMBL/GenBank/DDBJ databases">
        <title>Genome sequence of Microbacterium sp. KACC 23027.</title>
        <authorList>
            <person name="Kim S."/>
            <person name="Heo J."/>
            <person name="Kwon S.-W."/>
        </authorList>
    </citation>
    <scope>NUCLEOTIDE SEQUENCE [LARGE SCALE GENOMIC DNA]</scope>
    <source>
        <strain evidence="3 4">KACC 23027</strain>
    </source>
</reference>
<feature type="region of interest" description="Disordered" evidence="1">
    <location>
        <begin position="38"/>
        <end position="72"/>
    </location>
</feature>
<accession>A0ABY8BUS9</accession>
<protein>
    <recommendedName>
        <fullName evidence="5">Lipoprotein</fullName>
    </recommendedName>
</protein>
<evidence type="ECO:0000313" key="3">
    <source>
        <dbReference type="EMBL" id="WEG07930.1"/>
    </source>
</evidence>
<feature type="chain" id="PRO_5045347576" description="Lipoprotein" evidence="2">
    <location>
        <begin position="23"/>
        <end position="191"/>
    </location>
</feature>
<name>A0ABY8BUS9_9MICO</name>
<dbReference type="EMBL" id="CP119108">
    <property type="protein sequence ID" value="WEG07930.1"/>
    <property type="molecule type" value="Genomic_DNA"/>
</dbReference>
<proteinExistence type="predicted"/>
<evidence type="ECO:0008006" key="5">
    <source>
        <dbReference type="Google" id="ProtNLM"/>
    </source>
</evidence>